<sequence>MAWLLWLLLASVLALFQIYSTATLVRLQPVTSCFLDFRRLLCFVFFFFKSKYIFLPLSPVFVVTGTTLSSCADAPIQTRTRLRRVISQCLHAAIGNGFILTWTARLNAAGGHTHHSSLCATVPSTI</sequence>
<feature type="chain" id="PRO_5007284868" description="Secreted protein" evidence="1">
    <location>
        <begin position="23"/>
        <end position="126"/>
    </location>
</feature>
<evidence type="ECO:0000256" key="1">
    <source>
        <dbReference type="SAM" id="SignalP"/>
    </source>
</evidence>
<reference evidence="2" key="1">
    <citation type="journal article" date="2016" name="Ticks Tick Borne Dis.">
        <title>De novo assembly and annotation of the salivary gland transcriptome of Rhipicephalus appendiculatus male and female ticks during blood feeding.</title>
        <authorList>
            <person name="de Castro M.H."/>
            <person name="de Klerk D."/>
            <person name="Pienaar R."/>
            <person name="Latif A.A."/>
            <person name="Rees D.J."/>
            <person name="Mans B.J."/>
        </authorList>
    </citation>
    <scope>NUCLEOTIDE SEQUENCE</scope>
    <source>
        <tissue evidence="2">Salivary glands</tissue>
    </source>
</reference>
<dbReference type="AlphaFoldDB" id="A0A131YE59"/>
<protein>
    <recommendedName>
        <fullName evidence="3">Secreted protein</fullName>
    </recommendedName>
</protein>
<name>A0A131YE59_RHIAP</name>
<proteinExistence type="predicted"/>
<dbReference type="EMBL" id="GEDV01011792">
    <property type="protein sequence ID" value="JAP76765.1"/>
    <property type="molecule type" value="Transcribed_RNA"/>
</dbReference>
<evidence type="ECO:0000313" key="2">
    <source>
        <dbReference type="EMBL" id="JAP76765.1"/>
    </source>
</evidence>
<accession>A0A131YE59</accession>
<feature type="signal peptide" evidence="1">
    <location>
        <begin position="1"/>
        <end position="22"/>
    </location>
</feature>
<keyword evidence="1" id="KW-0732">Signal</keyword>
<evidence type="ECO:0008006" key="3">
    <source>
        <dbReference type="Google" id="ProtNLM"/>
    </source>
</evidence>
<organism evidence="2">
    <name type="scientific">Rhipicephalus appendiculatus</name>
    <name type="common">Brown ear tick</name>
    <dbReference type="NCBI Taxonomy" id="34631"/>
    <lineage>
        <taxon>Eukaryota</taxon>
        <taxon>Metazoa</taxon>
        <taxon>Ecdysozoa</taxon>
        <taxon>Arthropoda</taxon>
        <taxon>Chelicerata</taxon>
        <taxon>Arachnida</taxon>
        <taxon>Acari</taxon>
        <taxon>Parasitiformes</taxon>
        <taxon>Ixodida</taxon>
        <taxon>Ixodoidea</taxon>
        <taxon>Ixodidae</taxon>
        <taxon>Rhipicephalinae</taxon>
        <taxon>Rhipicephalus</taxon>
        <taxon>Rhipicephalus</taxon>
    </lineage>
</organism>